<feature type="compositionally biased region" description="Polar residues" evidence="1">
    <location>
        <begin position="82"/>
        <end position="95"/>
    </location>
</feature>
<evidence type="ECO:0000256" key="1">
    <source>
        <dbReference type="SAM" id="MobiDB-lite"/>
    </source>
</evidence>
<evidence type="ECO:0000313" key="2">
    <source>
        <dbReference type="EMBL" id="KAG6674008.1"/>
    </source>
</evidence>
<reference evidence="2" key="1">
    <citation type="submission" date="2021-01" db="EMBL/GenBank/DDBJ databases">
        <authorList>
            <person name="Lovell J.T."/>
            <person name="Bentley N."/>
            <person name="Bhattarai G."/>
            <person name="Jenkins J.W."/>
            <person name="Sreedasyam A."/>
            <person name="Alarcon Y."/>
            <person name="Bock C."/>
            <person name="Boston L."/>
            <person name="Carlson J."/>
            <person name="Cervantes K."/>
            <person name="Clermont K."/>
            <person name="Krom N."/>
            <person name="Kubenka K."/>
            <person name="Mamidi S."/>
            <person name="Mattison C."/>
            <person name="Monteros M."/>
            <person name="Pisani C."/>
            <person name="Plott C."/>
            <person name="Rajasekar S."/>
            <person name="Rhein H.S."/>
            <person name="Rohla C."/>
            <person name="Song M."/>
            <person name="Hilaire R.S."/>
            <person name="Shu S."/>
            <person name="Wells L."/>
            <person name="Wang X."/>
            <person name="Webber J."/>
            <person name="Heerema R.J."/>
            <person name="Klein P."/>
            <person name="Conner P."/>
            <person name="Grauke L."/>
            <person name="Grimwood J."/>
            <person name="Schmutz J."/>
            <person name="Randall J.J."/>
        </authorList>
    </citation>
    <scope>NUCLEOTIDE SEQUENCE</scope>
    <source>
        <tissue evidence="2">Leaf</tissue>
    </source>
</reference>
<gene>
    <name evidence="2" type="ORF">I3842_15G020600</name>
</gene>
<sequence length="95" mass="10177">MTCKMVLSKIHSKVVMVLMALIVAIMLLPYCSEAALANAKPGRRVPCLVPVEAPRVQPPPPVGPPPPVYAAYGANGRGSYSHPPSNYRNSHPSYP</sequence>
<accession>A0A922D704</accession>
<comment type="caution">
    <text evidence="2">The sequence shown here is derived from an EMBL/GenBank/DDBJ whole genome shotgun (WGS) entry which is preliminary data.</text>
</comment>
<dbReference type="EMBL" id="CM031839">
    <property type="protein sequence ID" value="KAG6674008.1"/>
    <property type="molecule type" value="Genomic_DNA"/>
</dbReference>
<dbReference type="Proteomes" id="UP000811246">
    <property type="component" value="Chromosome 15"/>
</dbReference>
<organism evidence="2 3">
    <name type="scientific">Carya illinoinensis</name>
    <name type="common">Pecan</name>
    <dbReference type="NCBI Taxonomy" id="32201"/>
    <lineage>
        <taxon>Eukaryota</taxon>
        <taxon>Viridiplantae</taxon>
        <taxon>Streptophyta</taxon>
        <taxon>Embryophyta</taxon>
        <taxon>Tracheophyta</taxon>
        <taxon>Spermatophyta</taxon>
        <taxon>Magnoliopsida</taxon>
        <taxon>eudicotyledons</taxon>
        <taxon>Gunneridae</taxon>
        <taxon>Pentapetalae</taxon>
        <taxon>rosids</taxon>
        <taxon>fabids</taxon>
        <taxon>Fagales</taxon>
        <taxon>Juglandaceae</taxon>
        <taxon>Carya</taxon>
    </lineage>
</organism>
<evidence type="ECO:0000313" key="3">
    <source>
        <dbReference type="Proteomes" id="UP000811246"/>
    </source>
</evidence>
<protein>
    <submittedName>
        <fullName evidence="2">Uncharacterized protein</fullName>
    </submittedName>
</protein>
<name>A0A922D704_CARIL</name>
<dbReference type="AlphaFoldDB" id="A0A922D704"/>
<proteinExistence type="predicted"/>
<feature type="region of interest" description="Disordered" evidence="1">
    <location>
        <begin position="73"/>
        <end position="95"/>
    </location>
</feature>